<sequence>MIRWLFVTLLFTSNCFAIDKQDEPKPSMRVVDRDWSYFKSIPCEQVNKLVFHSRSEEILLAKRKRQCVEQYKAFLPVPIDR</sequence>
<protein>
    <submittedName>
        <fullName evidence="1">Uncharacterized protein</fullName>
    </submittedName>
</protein>
<dbReference type="RefSeq" id="WP_085760059.1">
    <property type="nucleotide sequence ID" value="NZ_CP019343.1"/>
</dbReference>
<proteinExistence type="predicted"/>
<dbReference type="STRING" id="716816.BST96_18210"/>
<dbReference type="KEGG" id="osg:BST96_18210"/>
<keyword evidence="2" id="KW-1185">Reference proteome</keyword>
<dbReference type="EMBL" id="CP019343">
    <property type="protein sequence ID" value="ARN75866.1"/>
    <property type="molecule type" value="Genomic_DNA"/>
</dbReference>
<organism evidence="1 2">
    <name type="scientific">Oceanicoccus sagamiensis</name>
    <dbReference type="NCBI Taxonomy" id="716816"/>
    <lineage>
        <taxon>Bacteria</taxon>
        <taxon>Pseudomonadati</taxon>
        <taxon>Pseudomonadota</taxon>
        <taxon>Gammaproteobacteria</taxon>
        <taxon>Cellvibrionales</taxon>
        <taxon>Spongiibacteraceae</taxon>
        <taxon>Oceanicoccus</taxon>
    </lineage>
</organism>
<evidence type="ECO:0000313" key="1">
    <source>
        <dbReference type="EMBL" id="ARN75866.1"/>
    </source>
</evidence>
<name>A0A1X9NE86_9GAMM</name>
<reference evidence="1 2" key="1">
    <citation type="submission" date="2016-11" db="EMBL/GenBank/DDBJ databases">
        <title>Trade-off between light-utilization and light-protection in marine flavobacteria.</title>
        <authorList>
            <person name="Kumagai Y."/>
        </authorList>
    </citation>
    <scope>NUCLEOTIDE SEQUENCE [LARGE SCALE GENOMIC DNA]</scope>
    <source>
        <strain evidence="1 2">NBRC 107125</strain>
    </source>
</reference>
<dbReference type="OrthoDB" id="9895338at2"/>
<evidence type="ECO:0000313" key="2">
    <source>
        <dbReference type="Proteomes" id="UP000193450"/>
    </source>
</evidence>
<gene>
    <name evidence="1" type="ORF">BST96_18210</name>
</gene>
<dbReference type="AlphaFoldDB" id="A0A1X9NE86"/>
<accession>A0A1X9NE86</accession>
<dbReference type="Proteomes" id="UP000193450">
    <property type="component" value="Chromosome"/>
</dbReference>